<organism evidence="2 3">
    <name type="scientific">Candidatus Nitrosocaldus cavascurensis</name>
    <dbReference type="NCBI Taxonomy" id="2058097"/>
    <lineage>
        <taxon>Archaea</taxon>
        <taxon>Nitrososphaerota</taxon>
        <taxon>Nitrososphaeria</taxon>
        <taxon>Candidatus Nitrosocaldales</taxon>
        <taxon>Candidatus Nitrosocaldaceae</taxon>
        <taxon>Candidatus Nitrosocaldus</taxon>
    </lineage>
</organism>
<evidence type="ECO:0008006" key="4">
    <source>
        <dbReference type="Google" id="ProtNLM"/>
    </source>
</evidence>
<dbReference type="RefSeq" id="WP_148695285.1">
    <property type="nucleotide sequence ID" value="NZ_LT981265.1"/>
</dbReference>
<name>A0A2K5ATF5_9ARCH</name>
<evidence type="ECO:0000256" key="1">
    <source>
        <dbReference type="SAM" id="Phobius"/>
    </source>
</evidence>
<evidence type="ECO:0000313" key="3">
    <source>
        <dbReference type="Proteomes" id="UP000236248"/>
    </source>
</evidence>
<reference evidence="3" key="1">
    <citation type="submission" date="2018-01" db="EMBL/GenBank/DDBJ databases">
        <authorList>
            <person name="Kerou L M."/>
        </authorList>
    </citation>
    <scope>NUCLEOTIDE SEQUENCE [LARGE SCALE GENOMIC DNA]</scope>
    <source>
        <strain evidence="3">SCU2</strain>
    </source>
</reference>
<dbReference type="Proteomes" id="UP000236248">
    <property type="component" value="Chromosome NCAV"/>
</dbReference>
<evidence type="ECO:0000313" key="2">
    <source>
        <dbReference type="EMBL" id="SPC34927.1"/>
    </source>
</evidence>
<feature type="transmembrane region" description="Helical" evidence="1">
    <location>
        <begin position="6"/>
        <end position="23"/>
    </location>
</feature>
<dbReference type="EMBL" id="LT981265">
    <property type="protein sequence ID" value="SPC34927.1"/>
    <property type="molecule type" value="Genomic_DNA"/>
</dbReference>
<sequence length="161" mass="17950">MVVIGAAVVMVAIFMAAWYRTVIEEGEIARSVRVSVQSISVKDVDFNNNTMTLTINFGITNHTDKIITVSKIDYEVIAEGITLGRNFLSYEDVALVGRPPVFTKQTTTLSSEFKFNYNSSIDGAWNRLIRGDVDGVEWNIKGTADIETAWSIIPVTFDEYL</sequence>
<keyword evidence="1" id="KW-0812">Transmembrane</keyword>
<dbReference type="SUPFAM" id="SSF117070">
    <property type="entry name" value="LEA14-like"/>
    <property type="match status" value="1"/>
</dbReference>
<accession>A0A2K5ATF5</accession>
<dbReference type="GeneID" id="41595743"/>
<proteinExistence type="predicted"/>
<keyword evidence="3" id="KW-1185">Reference proteome</keyword>
<dbReference type="KEGG" id="ncv:NCAV_1764"/>
<gene>
    <name evidence="2" type="ORF">NCAV_1764</name>
</gene>
<keyword evidence="1" id="KW-1133">Transmembrane helix</keyword>
<protein>
    <recommendedName>
        <fullName evidence="4">Late embryogenesis abundant protein LEA-2 subgroup domain-containing protein</fullName>
    </recommendedName>
</protein>
<dbReference type="AlphaFoldDB" id="A0A2K5ATF5"/>
<dbReference type="Gene3D" id="2.60.40.1820">
    <property type="match status" value="1"/>
</dbReference>
<keyword evidence="1" id="KW-0472">Membrane</keyword>